<dbReference type="Pfam" id="PF13385">
    <property type="entry name" value="Laminin_G_3"/>
    <property type="match status" value="1"/>
</dbReference>
<dbReference type="SMART" id="SM00560">
    <property type="entry name" value="LamGL"/>
    <property type="match status" value="1"/>
</dbReference>
<dbReference type="Gene3D" id="2.70.98.10">
    <property type="match status" value="1"/>
</dbReference>
<evidence type="ECO:0000256" key="5">
    <source>
        <dbReference type="ARBA" id="ARBA00022801"/>
    </source>
</evidence>
<dbReference type="PANTHER" id="PTHR46323:SF2">
    <property type="entry name" value="BETA-GALACTOSIDASE"/>
    <property type="match status" value="1"/>
</dbReference>
<dbReference type="SUPFAM" id="SSF74650">
    <property type="entry name" value="Galactose mutarotase-like"/>
    <property type="match status" value="1"/>
</dbReference>
<feature type="domain" description="LamG-like jellyroll fold" evidence="9">
    <location>
        <begin position="633"/>
        <end position="766"/>
    </location>
</feature>
<dbReference type="Pfam" id="PF02929">
    <property type="entry name" value="Bgal_small_N"/>
    <property type="match status" value="1"/>
</dbReference>
<dbReference type="InterPro" id="IPR006104">
    <property type="entry name" value="Glyco_hydro_2_N"/>
</dbReference>
<comment type="caution">
    <text evidence="11">The sequence shown here is derived from an EMBL/GenBank/DDBJ whole genome shotgun (WGS) entry which is preliminary data.</text>
</comment>
<evidence type="ECO:0000256" key="3">
    <source>
        <dbReference type="ARBA" id="ARBA00012756"/>
    </source>
</evidence>
<dbReference type="Gene3D" id="3.20.20.80">
    <property type="entry name" value="Glycosidases"/>
    <property type="match status" value="1"/>
</dbReference>
<dbReference type="InterPro" id="IPR013783">
    <property type="entry name" value="Ig-like_fold"/>
</dbReference>
<dbReference type="SUPFAM" id="SSF51445">
    <property type="entry name" value="(Trans)glycosidases"/>
    <property type="match status" value="1"/>
</dbReference>
<evidence type="ECO:0000256" key="1">
    <source>
        <dbReference type="ARBA" id="ARBA00001412"/>
    </source>
</evidence>
<evidence type="ECO:0000256" key="8">
    <source>
        <dbReference type="ARBA" id="ARBA00032230"/>
    </source>
</evidence>
<dbReference type="EMBL" id="JBHLZU010000018">
    <property type="protein sequence ID" value="MFB9906644.1"/>
    <property type="molecule type" value="Genomic_DNA"/>
</dbReference>
<dbReference type="PANTHER" id="PTHR46323">
    <property type="entry name" value="BETA-GALACTOSIDASE"/>
    <property type="match status" value="1"/>
</dbReference>
<dbReference type="InterPro" id="IPR008979">
    <property type="entry name" value="Galactose-bd-like_sf"/>
</dbReference>
<dbReference type="PRINTS" id="PR00132">
    <property type="entry name" value="GLHYDRLASE2"/>
</dbReference>
<comment type="similarity">
    <text evidence="2">Belongs to the glycosyl hydrolase 2 family.</text>
</comment>
<dbReference type="InterPro" id="IPR013320">
    <property type="entry name" value="ConA-like_dom_sf"/>
</dbReference>
<dbReference type="InterPro" id="IPR017853">
    <property type="entry name" value="GH"/>
</dbReference>
<keyword evidence="12" id="KW-1185">Reference proteome</keyword>
<proteinExistence type="inferred from homology"/>
<evidence type="ECO:0000256" key="7">
    <source>
        <dbReference type="ARBA" id="ARBA00023295"/>
    </source>
</evidence>
<keyword evidence="6" id="KW-1015">Disulfide bond</keyword>
<gene>
    <name evidence="11" type="ORF">ACFFQA_22150</name>
</gene>
<protein>
    <recommendedName>
        <fullName evidence="3">beta-galactosidase</fullName>
        <ecNumber evidence="3">3.2.1.23</ecNumber>
    </recommendedName>
    <alternativeName>
        <fullName evidence="8">Lactase</fullName>
    </alternativeName>
</protein>
<dbReference type="SMART" id="SM01038">
    <property type="entry name" value="Bgal_small_N"/>
    <property type="match status" value="1"/>
</dbReference>
<dbReference type="Pfam" id="PF02837">
    <property type="entry name" value="Glyco_hydro_2_N"/>
    <property type="match status" value="1"/>
</dbReference>
<dbReference type="Gene3D" id="2.60.120.260">
    <property type="entry name" value="Galactose-binding domain-like"/>
    <property type="match status" value="1"/>
</dbReference>
<dbReference type="Gene3D" id="2.60.120.200">
    <property type="match status" value="1"/>
</dbReference>
<evidence type="ECO:0000256" key="6">
    <source>
        <dbReference type="ARBA" id="ARBA00023157"/>
    </source>
</evidence>
<keyword evidence="7" id="KW-0326">Glycosidase</keyword>
<dbReference type="InterPro" id="IPR014718">
    <property type="entry name" value="GH-type_carb-bd"/>
</dbReference>
<dbReference type="InterPro" id="IPR006103">
    <property type="entry name" value="Glyco_hydro_2_cat"/>
</dbReference>
<dbReference type="InterPro" id="IPR004199">
    <property type="entry name" value="B-gal_small/dom_5"/>
</dbReference>
<name>A0ABV6A435_9PSEU</name>
<keyword evidence="5 11" id="KW-0378">Hydrolase</keyword>
<evidence type="ECO:0000256" key="4">
    <source>
        <dbReference type="ARBA" id="ARBA00022729"/>
    </source>
</evidence>
<evidence type="ECO:0000313" key="12">
    <source>
        <dbReference type="Proteomes" id="UP001589693"/>
    </source>
</evidence>
<evidence type="ECO:0000313" key="11">
    <source>
        <dbReference type="EMBL" id="MFB9906644.1"/>
    </source>
</evidence>
<dbReference type="SUPFAM" id="SSF49899">
    <property type="entry name" value="Concanavalin A-like lectins/glucanases"/>
    <property type="match status" value="1"/>
</dbReference>
<dbReference type="InterPro" id="IPR006558">
    <property type="entry name" value="LamG-like"/>
</dbReference>
<comment type="catalytic activity">
    <reaction evidence="1">
        <text>Hydrolysis of terminal non-reducing beta-D-galactose residues in beta-D-galactosides.</text>
        <dbReference type="EC" id="3.2.1.23"/>
    </reaction>
</comment>
<dbReference type="InterPro" id="IPR011013">
    <property type="entry name" value="Gal_mutarotase_sf_dom"/>
</dbReference>
<evidence type="ECO:0000256" key="2">
    <source>
        <dbReference type="ARBA" id="ARBA00007401"/>
    </source>
</evidence>
<evidence type="ECO:0000259" key="10">
    <source>
        <dbReference type="SMART" id="SM01038"/>
    </source>
</evidence>
<dbReference type="InterPro" id="IPR006101">
    <property type="entry name" value="Glyco_hydro_2"/>
</dbReference>
<dbReference type="Gene3D" id="2.60.40.10">
    <property type="entry name" value="Immunoglobulins"/>
    <property type="match status" value="2"/>
</dbReference>
<dbReference type="InterPro" id="IPR036156">
    <property type="entry name" value="Beta-gal/glucu_dom_sf"/>
</dbReference>
<evidence type="ECO:0000259" key="9">
    <source>
        <dbReference type="SMART" id="SM00560"/>
    </source>
</evidence>
<dbReference type="EC" id="3.2.1.23" evidence="3"/>
<dbReference type="Proteomes" id="UP001589693">
    <property type="component" value="Unassembled WGS sequence"/>
</dbReference>
<accession>A0ABV6A435</accession>
<dbReference type="InterPro" id="IPR006102">
    <property type="entry name" value="Ig-like_GH2"/>
</dbReference>
<feature type="domain" description="Beta galactosidase small chain/" evidence="10">
    <location>
        <begin position="939"/>
        <end position="1207"/>
    </location>
</feature>
<sequence>MSVALVAAGQTPAATAAPELDVYSYLENPGITGEGQEPHHAELRPYADRAAAVRGDERTPLTRSLDGEWKIQMADLPEKVPAGFHASDYDVRAWRTVRVPHTWQTDGLDHPIFRNIAEEIVPDTPPKVPRDVNPTAAYAKDFDLPADWSGKRTFLRFEGTTSSYFVWVNGRRVGYDQGGYTPAEFDVTDALKPGRNRLAVQVHRWAAGAYLEDVDQWRYSGIFRSVWLYATPGSFVRDVTVHTDLDADHRDARLDAKVELARKPGGTSGAHRVNASLHDAAGREVAKTTGTVDLAADQAELALSMPVTNPAKWTDETPNLYTLVLELLAPDGRVSHTTSEAVGFREITIADRQLLVNGKRVLFKGVNRAETDPDHGRHQPRDKQLRDVKLMKDLHVNAVRTSHYPSDPHFYDLADRHGLWIDDEVDIETHSRESCPSKCLADKPEWQDAFLERFVAMVERDKNHPSVFMWDTGNEAGLGAAHYRMAEWAKRNAPGRPLYHQPNSPDGDAPYADVWGPRYPTPAKLADQGRRTTKPVIMGEYAHAQGNSLGNFREFWEAIRANPVLQGGFIWDWAEQNLMLPLRVTPDSSPNKISAHLSGMPALVDGHRGKALSLSGLDDFVEVYRDRRLDITEALTLDAWVKPAAWRGDLTMIAKGDHQYALKLKNEKTLEFHVHGGGSWHTVYAPVPADFYGNWHRVSGTFDGSVLRLYLNGEQVGETAWSGRIDNTAFPVNIGRNPELHQDFNGRMAHGVLDDVRIYDRALTPEQLAADPTGQAVLALDFDRLEDRGRYSSYGAHQSGADGLVNTNRTLQPETAQLAWVHQPLRFAFGDSQLSITNEQLFAAVRGKELRWRITEGARVLREGRQPLGVEPGETLRVGIPSIANPGDVERRLTAEVVEPGGRVFAHDQFAAGGTVVPGAAPPPATGQAEVERHQDRVVLSGDRFRYTIDTRSGTLTSMNAGGTELVKQGPRLDAWRAPIDNELVWHYAEAKDWRAVGLDRLATKVESVQVEGSSVTVRSTVAAPGVTDASFAQTVRYEVDNAGTIRLATDVRPQGRMRTLPYLPRIGTAIGVPDHFQRFSWYGRQKESYNDRRDGTPIGVWTSTVEAEQVGYDKPQDNGNHTDTRWALLTDGRTGGLLVAGTNDVSVSSYDDTDRAEYPFQRQRNAGWTTLHAGHAASGVGDTPNALLPQYKVLADRDYGYQLTLRPLAQDEVRTGLPRQIR</sequence>
<organism evidence="11 12">
    <name type="scientific">Allokutzneria oryzae</name>
    <dbReference type="NCBI Taxonomy" id="1378989"/>
    <lineage>
        <taxon>Bacteria</taxon>
        <taxon>Bacillati</taxon>
        <taxon>Actinomycetota</taxon>
        <taxon>Actinomycetes</taxon>
        <taxon>Pseudonocardiales</taxon>
        <taxon>Pseudonocardiaceae</taxon>
        <taxon>Allokutzneria</taxon>
    </lineage>
</organism>
<dbReference type="Pfam" id="PF02836">
    <property type="entry name" value="Glyco_hydro_2_C"/>
    <property type="match status" value="1"/>
</dbReference>
<dbReference type="SUPFAM" id="SSF49785">
    <property type="entry name" value="Galactose-binding domain-like"/>
    <property type="match status" value="1"/>
</dbReference>
<reference evidence="11 12" key="1">
    <citation type="submission" date="2024-09" db="EMBL/GenBank/DDBJ databases">
        <authorList>
            <person name="Sun Q."/>
            <person name="Mori K."/>
        </authorList>
    </citation>
    <scope>NUCLEOTIDE SEQUENCE [LARGE SCALE GENOMIC DNA]</scope>
    <source>
        <strain evidence="11 12">TBRC 7907</strain>
    </source>
</reference>
<dbReference type="InterPro" id="IPR050347">
    <property type="entry name" value="Bact_Beta-galactosidase"/>
</dbReference>
<keyword evidence="4" id="KW-0732">Signal</keyword>
<dbReference type="SUPFAM" id="SSF49303">
    <property type="entry name" value="beta-Galactosidase/glucuronidase domain"/>
    <property type="match status" value="2"/>
</dbReference>
<dbReference type="Pfam" id="PF00703">
    <property type="entry name" value="Glyco_hydro_2"/>
    <property type="match status" value="1"/>
</dbReference>
<dbReference type="GO" id="GO:0016787">
    <property type="term" value="F:hydrolase activity"/>
    <property type="evidence" value="ECO:0007669"/>
    <property type="project" value="UniProtKB-KW"/>
</dbReference>